<reference evidence="2" key="4">
    <citation type="submission" date="2019-03" db="UniProtKB">
        <authorList>
            <consortium name="EnsemblPlants"/>
        </authorList>
    </citation>
    <scope>IDENTIFICATION</scope>
</reference>
<sequence>SSITKFKVKNMKSIYCSLVSLIHIIICTQIHVILNLLHRYGSKRQTHKFIFCDTLSTNTDFNSVQLLFFIQFILLF</sequence>
<keyword evidence="1" id="KW-0812">Transmembrane</keyword>
<keyword evidence="3" id="KW-1185">Reference proteome</keyword>
<keyword evidence="1" id="KW-0472">Membrane</keyword>
<dbReference type="EnsemblPlants" id="AET1Gv20329900.26">
    <property type="protein sequence ID" value="AET1Gv20329900.26"/>
    <property type="gene ID" value="AET1Gv20329900"/>
</dbReference>
<evidence type="ECO:0000256" key="1">
    <source>
        <dbReference type="SAM" id="Phobius"/>
    </source>
</evidence>
<dbReference type="Gramene" id="AET1Gv20329900.26">
    <property type="protein sequence ID" value="AET1Gv20329900.26"/>
    <property type="gene ID" value="AET1Gv20329900"/>
</dbReference>
<feature type="transmembrane region" description="Helical" evidence="1">
    <location>
        <begin position="12"/>
        <end position="37"/>
    </location>
</feature>
<organism evidence="2 3">
    <name type="scientific">Aegilops tauschii subsp. strangulata</name>
    <name type="common">Goatgrass</name>
    <dbReference type="NCBI Taxonomy" id="200361"/>
    <lineage>
        <taxon>Eukaryota</taxon>
        <taxon>Viridiplantae</taxon>
        <taxon>Streptophyta</taxon>
        <taxon>Embryophyta</taxon>
        <taxon>Tracheophyta</taxon>
        <taxon>Spermatophyta</taxon>
        <taxon>Magnoliopsida</taxon>
        <taxon>Liliopsida</taxon>
        <taxon>Poales</taxon>
        <taxon>Poaceae</taxon>
        <taxon>BOP clade</taxon>
        <taxon>Pooideae</taxon>
        <taxon>Triticodae</taxon>
        <taxon>Triticeae</taxon>
        <taxon>Triticinae</taxon>
        <taxon>Aegilops</taxon>
    </lineage>
</organism>
<reference evidence="2" key="5">
    <citation type="journal article" date="2021" name="G3 (Bethesda)">
        <title>Aegilops tauschii genome assembly Aet v5.0 features greater sequence contiguity and improved annotation.</title>
        <authorList>
            <person name="Wang L."/>
            <person name="Zhu T."/>
            <person name="Rodriguez J.C."/>
            <person name="Deal K.R."/>
            <person name="Dubcovsky J."/>
            <person name="McGuire P.E."/>
            <person name="Lux T."/>
            <person name="Spannagl M."/>
            <person name="Mayer K.F.X."/>
            <person name="Baldrich P."/>
            <person name="Meyers B.C."/>
            <person name="Huo N."/>
            <person name="Gu Y.Q."/>
            <person name="Zhou H."/>
            <person name="Devos K.M."/>
            <person name="Bennetzen J.L."/>
            <person name="Unver T."/>
            <person name="Budak H."/>
            <person name="Gulick P.J."/>
            <person name="Galiba G."/>
            <person name="Kalapos B."/>
            <person name="Nelson D.R."/>
            <person name="Li P."/>
            <person name="You F.M."/>
            <person name="Luo M.C."/>
            <person name="Dvorak J."/>
        </authorList>
    </citation>
    <scope>NUCLEOTIDE SEQUENCE [LARGE SCALE GENOMIC DNA]</scope>
    <source>
        <strain evidence="2">cv. AL8/78</strain>
    </source>
</reference>
<accession>A0A452Y8B7</accession>
<proteinExistence type="predicted"/>
<name>A0A452Y8B7_AEGTS</name>
<evidence type="ECO:0000313" key="2">
    <source>
        <dbReference type="EnsemblPlants" id="AET1Gv20329900.26"/>
    </source>
</evidence>
<dbReference type="Proteomes" id="UP000015105">
    <property type="component" value="Chromosome 1D"/>
</dbReference>
<keyword evidence="1" id="KW-1133">Transmembrane helix</keyword>
<reference evidence="2" key="3">
    <citation type="journal article" date="2017" name="Nature">
        <title>Genome sequence of the progenitor of the wheat D genome Aegilops tauschii.</title>
        <authorList>
            <person name="Luo M.C."/>
            <person name="Gu Y.Q."/>
            <person name="Puiu D."/>
            <person name="Wang H."/>
            <person name="Twardziok S.O."/>
            <person name="Deal K.R."/>
            <person name="Huo N."/>
            <person name="Zhu T."/>
            <person name="Wang L."/>
            <person name="Wang Y."/>
            <person name="McGuire P.E."/>
            <person name="Liu S."/>
            <person name="Long H."/>
            <person name="Ramasamy R.K."/>
            <person name="Rodriguez J.C."/>
            <person name="Van S.L."/>
            <person name="Yuan L."/>
            <person name="Wang Z."/>
            <person name="Xia Z."/>
            <person name="Xiao L."/>
            <person name="Anderson O.D."/>
            <person name="Ouyang S."/>
            <person name="Liang Y."/>
            <person name="Zimin A.V."/>
            <person name="Pertea G."/>
            <person name="Qi P."/>
            <person name="Bennetzen J.L."/>
            <person name="Dai X."/>
            <person name="Dawson M.W."/>
            <person name="Muller H.G."/>
            <person name="Kugler K."/>
            <person name="Rivarola-Duarte L."/>
            <person name="Spannagl M."/>
            <person name="Mayer K.F.X."/>
            <person name="Lu F.H."/>
            <person name="Bevan M.W."/>
            <person name="Leroy P."/>
            <person name="Li P."/>
            <person name="You F.M."/>
            <person name="Sun Q."/>
            <person name="Liu Z."/>
            <person name="Lyons E."/>
            <person name="Wicker T."/>
            <person name="Salzberg S.L."/>
            <person name="Devos K.M."/>
            <person name="Dvorak J."/>
        </authorList>
    </citation>
    <scope>NUCLEOTIDE SEQUENCE [LARGE SCALE GENOMIC DNA]</scope>
    <source>
        <strain evidence="2">cv. AL8/78</strain>
    </source>
</reference>
<evidence type="ECO:0000313" key="3">
    <source>
        <dbReference type="Proteomes" id="UP000015105"/>
    </source>
</evidence>
<reference evidence="3" key="1">
    <citation type="journal article" date="2014" name="Science">
        <title>Ancient hybridizations among the ancestral genomes of bread wheat.</title>
        <authorList>
            <consortium name="International Wheat Genome Sequencing Consortium,"/>
            <person name="Marcussen T."/>
            <person name="Sandve S.R."/>
            <person name="Heier L."/>
            <person name="Spannagl M."/>
            <person name="Pfeifer M."/>
            <person name="Jakobsen K.S."/>
            <person name="Wulff B.B."/>
            <person name="Steuernagel B."/>
            <person name="Mayer K.F."/>
            <person name="Olsen O.A."/>
        </authorList>
    </citation>
    <scope>NUCLEOTIDE SEQUENCE [LARGE SCALE GENOMIC DNA]</scope>
    <source>
        <strain evidence="3">cv. AL8/78</strain>
    </source>
</reference>
<dbReference type="AlphaFoldDB" id="A0A452Y8B7"/>
<reference evidence="3" key="2">
    <citation type="journal article" date="2017" name="Nat. Plants">
        <title>The Aegilops tauschii genome reveals multiple impacts of transposons.</title>
        <authorList>
            <person name="Zhao G."/>
            <person name="Zou C."/>
            <person name="Li K."/>
            <person name="Wang K."/>
            <person name="Li T."/>
            <person name="Gao L."/>
            <person name="Zhang X."/>
            <person name="Wang H."/>
            <person name="Yang Z."/>
            <person name="Liu X."/>
            <person name="Jiang W."/>
            <person name="Mao L."/>
            <person name="Kong X."/>
            <person name="Jiao Y."/>
            <person name="Jia J."/>
        </authorList>
    </citation>
    <scope>NUCLEOTIDE SEQUENCE [LARGE SCALE GENOMIC DNA]</scope>
    <source>
        <strain evidence="3">cv. AL8/78</strain>
    </source>
</reference>
<protein>
    <submittedName>
        <fullName evidence="2">Uncharacterized protein</fullName>
    </submittedName>
</protein>